<dbReference type="InterPro" id="IPR018980">
    <property type="entry name" value="FERM_PH-like_C"/>
</dbReference>
<dbReference type="InterPro" id="IPR035963">
    <property type="entry name" value="FERM_2"/>
</dbReference>
<dbReference type="GO" id="GO:0008092">
    <property type="term" value="F:cytoskeletal protein binding"/>
    <property type="evidence" value="ECO:0007669"/>
    <property type="project" value="InterPro"/>
</dbReference>
<dbReference type="WBParaSite" id="MhA1_Contig113.frz3.gene47">
    <property type="protein sequence ID" value="MhA1_Contig113.frz3.gene47"/>
    <property type="gene ID" value="MhA1_Contig113.frz3.gene47"/>
</dbReference>
<feature type="region of interest" description="Disordered" evidence="7">
    <location>
        <begin position="13"/>
        <end position="38"/>
    </location>
</feature>
<dbReference type="CDD" id="cd14473">
    <property type="entry name" value="FERM_B-lobe"/>
    <property type="match status" value="1"/>
</dbReference>
<evidence type="ECO:0000256" key="7">
    <source>
        <dbReference type="SAM" id="MobiDB-lite"/>
    </source>
</evidence>
<dbReference type="SUPFAM" id="SSF47031">
    <property type="entry name" value="Second domain of FERM"/>
    <property type="match status" value="1"/>
</dbReference>
<dbReference type="InterPro" id="IPR014352">
    <property type="entry name" value="FERM/acyl-CoA-bd_prot_sf"/>
</dbReference>
<evidence type="ECO:0000313" key="9">
    <source>
        <dbReference type="Proteomes" id="UP000095281"/>
    </source>
</evidence>
<dbReference type="InterPro" id="IPR011993">
    <property type="entry name" value="PH-like_dom_sf"/>
</dbReference>
<dbReference type="FunFam" id="1.20.80.10:FF:000003">
    <property type="entry name" value="Tyrosine-protein phosphatase non-receptor type 4"/>
    <property type="match status" value="1"/>
</dbReference>
<dbReference type="CDD" id="cd13186">
    <property type="entry name" value="FERM_C_NBL4_NBL5"/>
    <property type="match status" value="1"/>
</dbReference>
<dbReference type="GO" id="GO:0005912">
    <property type="term" value="C:adherens junction"/>
    <property type="evidence" value="ECO:0007669"/>
    <property type="project" value="UniProtKB-SubCell"/>
</dbReference>
<dbReference type="GO" id="GO:0005737">
    <property type="term" value="C:cytoplasm"/>
    <property type="evidence" value="ECO:0007669"/>
    <property type="project" value="UniProtKB-SubCell"/>
</dbReference>
<evidence type="ECO:0000256" key="4">
    <source>
        <dbReference type="ARBA" id="ARBA00022490"/>
    </source>
</evidence>
<dbReference type="Proteomes" id="UP000095281">
    <property type="component" value="Unplaced"/>
</dbReference>
<dbReference type="SMART" id="SM01195">
    <property type="entry name" value="FA"/>
    <property type="match status" value="1"/>
</dbReference>
<evidence type="ECO:0000259" key="8">
    <source>
        <dbReference type="PROSITE" id="PS50057"/>
    </source>
</evidence>
<protein>
    <recommendedName>
        <fullName evidence="3">Moesin/ezrin/radixin homolog 1</fullName>
    </recommendedName>
</protein>
<dbReference type="Pfam" id="PF09379">
    <property type="entry name" value="FERM_N"/>
    <property type="match status" value="1"/>
</dbReference>
<dbReference type="InterPro" id="IPR019748">
    <property type="entry name" value="FERM_central"/>
</dbReference>
<sequence>MATNFLRTLSQRFTKSKNRSQQQQQTRSSSIPRNKEGSIRHSHCQCRVQLFDNSDLNILIGKAAMGQELYQRVFTHIGLIERDYFGLQFIDHMQVRQWLDPAKRIRKQLPFGPPYNFRLRVKFFSNDPANLKDELTRYLFFVQLRQDIQIGFLDCPPEMAIDLAALGLQSEFGDFNPHTYSSTFASEFRFHPLQNEQMELAILRKWADKQLTGMNPSRAEAAFLEKARKLPLYGVDLHNVQGRDGCEYRLGLSPQGMLVLDGRQKIGLFLWEKVQRLDFRGRRLTLVVEEELSSIEQQKSQQQDNQQQLVHLHTFIFQTNSSRASKNLWKCAIEFHTFFRLKFIGNNGLNRRIFPPLFRLGSTFRYRGRTEYEAINKNNELQYQQPKNLNLIERPPFRRPSRRYPPRQQKKEIQQINSSPVKSLDGNFTFNYFNNQNGNRRTAMSTEL</sequence>
<accession>A0A1I8AZG0</accession>
<dbReference type="SMART" id="SM01196">
    <property type="entry name" value="FERM_C"/>
    <property type="match status" value="1"/>
</dbReference>
<dbReference type="FunFam" id="3.10.20.90:FF:000024">
    <property type="entry name" value="Erythrocyte membrane protein band 4.1-like 5"/>
    <property type="match status" value="1"/>
</dbReference>
<name>A0A1I8AZG0_MELHA</name>
<dbReference type="AlphaFoldDB" id="A0A1I8AZG0"/>
<keyword evidence="4" id="KW-0963">Cytoplasm</keyword>
<dbReference type="PRINTS" id="PR00935">
    <property type="entry name" value="BAND41"/>
</dbReference>
<dbReference type="SMART" id="SM00295">
    <property type="entry name" value="B41"/>
    <property type="match status" value="1"/>
</dbReference>
<dbReference type="InterPro" id="IPR014847">
    <property type="entry name" value="FA"/>
</dbReference>
<evidence type="ECO:0000313" key="10">
    <source>
        <dbReference type="WBParaSite" id="MhA1_Contig113.frz3.gene47"/>
    </source>
</evidence>
<evidence type="ECO:0000256" key="3">
    <source>
        <dbReference type="ARBA" id="ARBA00022025"/>
    </source>
</evidence>
<proteinExistence type="predicted"/>
<dbReference type="InterPro" id="IPR019747">
    <property type="entry name" value="FERM_CS"/>
</dbReference>
<feature type="domain" description="FERM" evidence="8">
    <location>
        <begin position="44"/>
        <end position="343"/>
    </location>
</feature>
<evidence type="ECO:0000256" key="1">
    <source>
        <dbReference type="ARBA" id="ARBA00004496"/>
    </source>
</evidence>
<dbReference type="InterPro" id="IPR029071">
    <property type="entry name" value="Ubiquitin-like_domsf"/>
</dbReference>
<dbReference type="InterPro" id="IPR000299">
    <property type="entry name" value="FERM_domain"/>
</dbReference>
<dbReference type="SUPFAM" id="SSF50729">
    <property type="entry name" value="PH domain-like"/>
    <property type="match status" value="1"/>
</dbReference>
<comment type="subcellular location">
    <subcellularLocation>
        <location evidence="2">Cell junction</location>
        <location evidence="2">Adherens junction</location>
    </subcellularLocation>
    <subcellularLocation>
        <location evidence="6">Cell projection</location>
        <location evidence="6">Rhabdomere</location>
    </subcellularLocation>
    <subcellularLocation>
        <location evidence="1">Cytoplasm</location>
    </subcellularLocation>
</comment>
<dbReference type="CDD" id="cd17108">
    <property type="entry name" value="FERM_F1_EPB41L5_like"/>
    <property type="match status" value="1"/>
</dbReference>
<dbReference type="Pfam" id="PF00373">
    <property type="entry name" value="FERM_M"/>
    <property type="match status" value="1"/>
</dbReference>
<dbReference type="PROSITE" id="PS00660">
    <property type="entry name" value="FERM_1"/>
    <property type="match status" value="1"/>
</dbReference>
<dbReference type="SUPFAM" id="SSF54236">
    <property type="entry name" value="Ubiquitin-like"/>
    <property type="match status" value="1"/>
</dbReference>
<dbReference type="InterPro" id="IPR018979">
    <property type="entry name" value="FERM_N"/>
</dbReference>
<dbReference type="InterPro" id="IPR000798">
    <property type="entry name" value="Ez/rad/moesin-like"/>
</dbReference>
<evidence type="ECO:0000256" key="6">
    <source>
        <dbReference type="ARBA" id="ARBA00043944"/>
    </source>
</evidence>
<dbReference type="PANTHER" id="PTHR23280:SF25">
    <property type="entry name" value="MOESIN_EZRIN_RADIXIN HOMOLOG 1"/>
    <property type="match status" value="1"/>
</dbReference>
<evidence type="ECO:0000256" key="5">
    <source>
        <dbReference type="ARBA" id="ARBA00022949"/>
    </source>
</evidence>
<dbReference type="Gene3D" id="2.30.29.30">
    <property type="entry name" value="Pleckstrin-homology domain (PH domain)/Phosphotyrosine-binding domain (PTB)"/>
    <property type="match status" value="1"/>
</dbReference>
<dbReference type="GO" id="GO:0031032">
    <property type="term" value="P:actomyosin structure organization"/>
    <property type="evidence" value="ECO:0007669"/>
    <property type="project" value="TreeGrafter"/>
</dbReference>
<dbReference type="Gene3D" id="1.20.80.10">
    <property type="match status" value="1"/>
</dbReference>
<dbReference type="PANTHER" id="PTHR23280">
    <property type="entry name" value="4.1 G PROTEIN"/>
    <property type="match status" value="1"/>
</dbReference>
<dbReference type="OMA" id="CPADGMD"/>
<dbReference type="InterPro" id="IPR019749">
    <property type="entry name" value="Band_41_domain"/>
</dbReference>
<evidence type="ECO:0000256" key="2">
    <source>
        <dbReference type="ARBA" id="ARBA00004536"/>
    </source>
</evidence>
<dbReference type="Pfam" id="PF09380">
    <property type="entry name" value="FERM_C"/>
    <property type="match status" value="1"/>
</dbReference>
<dbReference type="FunFam" id="2.30.29.30:FF:000002">
    <property type="entry name" value="Band 4.1-like protein 5 isoform 1"/>
    <property type="match status" value="1"/>
</dbReference>
<dbReference type="PRINTS" id="PR00661">
    <property type="entry name" value="ERMFAMILY"/>
</dbReference>
<dbReference type="Gene3D" id="3.10.20.90">
    <property type="entry name" value="Phosphatidylinositol 3-kinase Catalytic Subunit, Chain A, domain 1"/>
    <property type="match status" value="1"/>
</dbReference>
<keyword evidence="5" id="KW-0965">Cell junction</keyword>
<organism evidence="9 10">
    <name type="scientific">Meloidogyne hapla</name>
    <name type="common">Root-knot nematode worm</name>
    <dbReference type="NCBI Taxonomy" id="6305"/>
    <lineage>
        <taxon>Eukaryota</taxon>
        <taxon>Metazoa</taxon>
        <taxon>Ecdysozoa</taxon>
        <taxon>Nematoda</taxon>
        <taxon>Chromadorea</taxon>
        <taxon>Rhabditida</taxon>
        <taxon>Tylenchina</taxon>
        <taxon>Tylenchomorpha</taxon>
        <taxon>Tylenchoidea</taxon>
        <taxon>Meloidogynidae</taxon>
        <taxon>Meloidogyninae</taxon>
        <taxon>Meloidogyne</taxon>
    </lineage>
</organism>
<dbReference type="GO" id="GO:0005856">
    <property type="term" value="C:cytoskeleton"/>
    <property type="evidence" value="ECO:0007669"/>
    <property type="project" value="TreeGrafter"/>
</dbReference>
<reference evidence="10" key="1">
    <citation type="submission" date="2016-11" db="UniProtKB">
        <authorList>
            <consortium name="WormBaseParasite"/>
        </authorList>
    </citation>
    <scope>IDENTIFICATION</scope>
</reference>
<dbReference type="PROSITE" id="PS50057">
    <property type="entry name" value="FERM_3"/>
    <property type="match status" value="1"/>
</dbReference>
<keyword evidence="9" id="KW-1185">Reference proteome</keyword>
<feature type="compositionally biased region" description="Low complexity" evidence="7">
    <location>
        <begin position="19"/>
        <end position="30"/>
    </location>
</feature>
<dbReference type="GO" id="GO:0005886">
    <property type="term" value="C:plasma membrane"/>
    <property type="evidence" value="ECO:0007669"/>
    <property type="project" value="UniProtKB-ARBA"/>
</dbReference>